<comment type="caution">
    <text evidence="2">The sequence shown here is derived from an EMBL/GenBank/DDBJ whole genome shotgun (WGS) entry which is preliminary data.</text>
</comment>
<feature type="compositionally biased region" description="Basic and acidic residues" evidence="1">
    <location>
        <begin position="41"/>
        <end position="53"/>
    </location>
</feature>
<protein>
    <submittedName>
        <fullName evidence="2">Uncharacterized protein</fullName>
    </submittedName>
</protein>
<evidence type="ECO:0000256" key="1">
    <source>
        <dbReference type="SAM" id="MobiDB-lite"/>
    </source>
</evidence>
<dbReference type="EMBL" id="NFEZ01000004">
    <property type="protein sequence ID" value="PLT43909.1"/>
    <property type="molecule type" value="Genomic_DNA"/>
</dbReference>
<evidence type="ECO:0000313" key="2">
    <source>
        <dbReference type="EMBL" id="PLT43909.1"/>
    </source>
</evidence>
<name>A0A2N5N0R4_9BACL</name>
<feature type="region of interest" description="Disordered" evidence="1">
    <location>
        <begin position="37"/>
        <end position="67"/>
    </location>
</feature>
<dbReference type="AlphaFoldDB" id="A0A2N5N0R4"/>
<reference evidence="2 3" key="1">
    <citation type="submission" date="2017-05" db="EMBL/GenBank/DDBJ databases">
        <title>Functional genome analysis of Paenibacillus pasadenensis strain R16: insights on endophytic life style and antifungal activity.</title>
        <authorList>
            <person name="Passera A."/>
            <person name="Marcolungo L."/>
            <person name="Casati P."/>
            <person name="Brasca M."/>
            <person name="Quaglino F."/>
            <person name="Delledonne M."/>
        </authorList>
    </citation>
    <scope>NUCLEOTIDE SEQUENCE [LARGE SCALE GENOMIC DNA]</scope>
    <source>
        <strain evidence="2 3">R16</strain>
    </source>
</reference>
<gene>
    <name evidence="2" type="ORF">B8V81_2340</name>
</gene>
<accession>A0A2N5N0R4</accession>
<dbReference type="Proteomes" id="UP000234789">
    <property type="component" value="Unassembled WGS sequence"/>
</dbReference>
<keyword evidence="3" id="KW-1185">Reference proteome</keyword>
<proteinExistence type="predicted"/>
<evidence type="ECO:0000313" key="3">
    <source>
        <dbReference type="Proteomes" id="UP000234789"/>
    </source>
</evidence>
<organism evidence="2 3">
    <name type="scientific">Paenibacillus pasadenensis</name>
    <dbReference type="NCBI Taxonomy" id="217090"/>
    <lineage>
        <taxon>Bacteria</taxon>
        <taxon>Bacillati</taxon>
        <taxon>Bacillota</taxon>
        <taxon>Bacilli</taxon>
        <taxon>Bacillales</taxon>
        <taxon>Paenibacillaceae</taxon>
        <taxon>Paenibacillus</taxon>
    </lineage>
</organism>
<sequence length="67" mass="7300">MLRTRSCPQLPSRSLTVQSFFVPLLVFGAAAFSIPAGSREAAPKEETGREMDAAGKTPLIDNENHFH</sequence>